<dbReference type="RefSeq" id="WP_119932456.1">
    <property type="nucleotide sequence ID" value="NZ_JAAVUN010000002.1"/>
</dbReference>
<sequence length="196" mass="20701">MTDLLVVAAHPAETTYLPAGTDVVLTGIGMSRAATHTTRAIVERVPDARNRGRLTVVNLGSCGGLCPGAHGIFEPSLVINRDIDAELMRAMGSDPQESINLTEMGQPGDGSVLATGDSFVAGGPVRDALEQRADLVNMEGFAVAVACREMGVGLRMVKHVSDDAGEQALDWATRVDQSARALADWWENFRSGESPA</sequence>
<gene>
    <name evidence="2" type="ORF">GTW58_01675</name>
</gene>
<organism evidence="2 3">
    <name type="scientific">Kocuria subflava</name>
    <dbReference type="NCBI Taxonomy" id="1736139"/>
    <lineage>
        <taxon>Bacteria</taxon>
        <taxon>Bacillati</taxon>
        <taxon>Actinomycetota</taxon>
        <taxon>Actinomycetes</taxon>
        <taxon>Micrococcales</taxon>
        <taxon>Micrococcaceae</taxon>
        <taxon>Kocuria</taxon>
    </lineage>
</organism>
<dbReference type="Pfam" id="PF01048">
    <property type="entry name" value="PNP_UDP_1"/>
    <property type="match status" value="1"/>
</dbReference>
<reference evidence="2 3" key="1">
    <citation type="submission" date="2020-02" db="EMBL/GenBank/DDBJ databases">
        <authorList>
            <person name="Sun Q."/>
        </authorList>
    </citation>
    <scope>NUCLEOTIDE SEQUENCE [LARGE SCALE GENOMIC DNA]</scope>
    <source>
        <strain evidence="2 3">YIM 13062</strain>
    </source>
</reference>
<dbReference type="Proteomes" id="UP000521379">
    <property type="component" value="Unassembled WGS sequence"/>
</dbReference>
<feature type="domain" description="Nucleoside phosphorylase" evidence="1">
    <location>
        <begin position="112"/>
        <end position="170"/>
    </location>
</feature>
<dbReference type="AlphaFoldDB" id="A0A846TTS9"/>
<protein>
    <submittedName>
        <fullName evidence="2">Nucleosidase</fullName>
    </submittedName>
</protein>
<keyword evidence="3" id="KW-1185">Reference proteome</keyword>
<evidence type="ECO:0000313" key="3">
    <source>
        <dbReference type="Proteomes" id="UP000521379"/>
    </source>
</evidence>
<dbReference type="InterPro" id="IPR035994">
    <property type="entry name" value="Nucleoside_phosphorylase_sf"/>
</dbReference>
<dbReference type="EMBL" id="JAAVUN010000002">
    <property type="protein sequence ID" value="NKE08677.1"/>
    <property type="molecule type" value="Genomic_DNA"/>
</dbReference>
<dbReference type="NCBIfam" id="NF004168">
    <property type="entry name" value="PRK05634.1"/>
    <property type="match status" value="1"/>
</dbReference>
<evidence type="ECO:0000259" key="1">
    <source>
        <dbReference type="Pfam" id="PF01048"/>
    </source>
</evidence>
<accession>A0A846TTS9</accession>
<proteinExistence type="predicted"/>
<dbReference type="InterPro" id="IPR000845">
    <property type="entry name" value="Nucleoside_phosphorylase_d"/>
</dbReference>
<dbReference type="SUPFAM" id="SSF53167">
    <property type="entry name" value="Purine and uridine phosphorylases"/>
    <property type="match status" value="1"/>
</dbReference>
<dbReference type="Gene3D" id="3.40.50.1580">
    <property type="entry name" value="Nucleoside phosphorylase domain"/>
    <property type="match status" value="1"/>
</dbReference>
<name>A0A846TTS9_9MICC</name>
<dbReference type="GO" id="GO:0009116">
    <property type="term" value="P:nucleoside metabolic process"/>
    <property type="evidence" value="ECO:0007669"/>
    <property type="project" value="InterPro"/>
</dbReference>
<evidence type="ECO:0000313" key="2">
    <source>
        <dbReference type="EMBL" id="NKE08677.1"/>
    </source>
</evidence>
<comment type="caution">
    <text evidence="2">The sequence shown here is derived from an EMBL/GenBank/DDBJ whole genome shotgun (WGS) entry which is preliminary data.</text>
</comment>
<dbReference type="GO" id="GO:0003824">
    <property type="term" value="F:catalytic activity"/>
    <property type="evidence" value="ECO:0007669"/>
    <property type="project" value="InterPro"/>
</dbReference>